<reference evidence="1 2" key="1">
    <citation type="journal article" date="2018" name="Sci. Rep.">
        <title>Genome sequence of the cauliflower mushroom Sparassis crispa (Hanabiratake) and its association with beneficial usage.</title>
        <authorList>
            <person name="Kiyama R."/>
            <person name="Furutani Y."/>
            <person name="Kawaguchi K."/>
            <person name="Nakanishi T."/>
        </authorList>
    </citation>
    <scope>NUCLEOTIDE SEQUENCE [LARGE SCALE GENOMIC DNA]</scope>
</reference>
<dbReference type="GeneID" id="38781146"/>
<dbReference type="InParanoid" id="A0A401GPZ9"/>
<protein>
    <submittedName>
        <fullName evidence="1">Uncharacterized protein</fullName>
    </submittedName>
</protein>
<name>A0A401GPZ9_9APHY</name>
<dbReference type="AlphaFoldDB" id="A0A401GPZ9"/>
<evidence type="ECO:0000313" key="1">
    <source>
        <dbReference type="EMBL" id="GBE84229.1"/>
    </source>
</evidence>
<dbReference type="EMBL" id="BFAD01000006">
    <property type="protein sequence ID" value="GBE84229.1"/>
    <property type="molecule type" value="Genomic_DNA"/>
</dbReference>
<organism evidence="1 2">
    <name type="scientific">Sparassis crispa</name>
    <dbReference type="NCBI Taxonomy" id="139825"/>
    <lineage>
        <taxon>Eukaryota</taxon>
        <taxon>Fungi</taxon>
        <taxon>Dikarya</taxon>
        <taxon>Basidiomycota</taxon>
        <taxon>Agaricomycotina</taxon>
        <taxon>Agaricomycetes</taxon>
        <taxon>Polyporales</taxon>
        <taxon>Sparassidaceae</taxon>
        <taxon>Sparassis</taxon>
    </lineage>
</organism>
<dbReference type="PROSITE" id="PS51257">
    <property type="entry name" value="PROKAR_LIPOPROTEIN"/>
    <property type="match status" value="1"/>
</dbReference>
<evidence type="ECO:0000313" key="2">
    <source>
        <dbReference type="Proteomes" id="UP000287166"/>
    </source>
</evidence>
<keyword evidence="2" id="KW-1185">Reference proteome</keyword>
<comment type="caution">
    <text evidence="1">The sequence shown here is derived from an EMBL/GenBank/DDBJ whole genome shotgun (WGS) entry which is preliminary data.</text>
</comment>
<dbReference type="RefSeq" id="XP_027615142.1">
    <property type="nucleotide sequence ID" value="XM_027759341.1"/>
</dbReference>
<proteinExistence type="predicted"/>
<gene>
    <name evidence="1" type="ORF">SCP_0602070</name>
</gene>
<accession>A0A401GPZ9</accession>
<sequence>MLRAVKELPSPPHGLELWQRTSDVYQVLFPIGTSCFAALRLRLLHLAPKFSGVEKRAIPFLKSRRGYTWVRGRETLSATREEHQQRWLATKAVYSESKLMHLYTSLGSPCQPLREHAHLRVWVAPQWL</sequence>
<dbReference type="Proteomes" id="UP000287166">
    <property type="component" value="Unassembled WGS sequence"/>
</dbReference>